<dbReference type="PANTHER" id="PTHR43790">
    <property type="entry name" value="CARBOHYDRATE TRANSPORT ATP-BINDING PROTEIN MG119-RELATED"/>
    <property type="match status" value="1"/>
</dbReference>
<evidence type="ECO:0000313" key="7">
    <source>
        <dbReference type="Proteomes" id="UP000662873"/>
    </source>
</evidence>
<dbReference type="InterPro" id="IPR027417">
    <property type="entry name" value="P-loop_NTPase"/>
</dbReference>
<dbReference type="PROSITE" id="PS50893">
    <property type="entry name" value="ABC_TRANSPORTER_2"/>
    <property type="match status" value="2"/>
</dbReference>
<dbReference type="GO" id="GO:0016887">
    <property type="term" value="F:ATP hydrolysis activity"/>
    <property type="evidence" value="ECO:0007669"/>
    <property type="project" value="InterPro"/>
</dbReference>
<dbReference type="InterPro" id="IPR003439">
    <property type="entry name" value="ABC_transporter-like_ATP-bd"/>
</dbReference>
<feature type="domain" description="ABC transporter" evidence="5">
    <location>
        <begin position="4"/>
        <end position="237"/>
    </location>
</feature>
<keyword evidence="2" id="KW-0677">Repeat</keyword>
<dbReference type="SUPFAM" id="SSF52540">
    <property type="entry name" value="P-loop containing nucleoside triphosphate hydrolases"/>
    <property type="match status" value="2"/>
</dbReference>
<dbReference type="Pfam" id="PF00005">
    <property type="entry name" value="ABC_tran"/>
    <property type="match status" value="2"/>
</dbReference>
<dbReference type="SMART" id="SM00382">
    <property type="entry name" value="AAA"/>
    <property type="match status" value="1"/>
</dbReference>
<dbReference type="GO" id="GO:0005524">
    <property type="term" value="F:ATP binding"/>
    <property type="evidence" value="ECO:0007669"/>
    <property type="project" value="UniProtKB-KW"/>
</dbReference>
<dbReference type="PANTHER" id="PTHR43790:SF9">
    <property type="entry name" value="GALACTOFURANOSE TRANSPORTER ATP-BINDING PROTEIN YTFR"/>
    <property type="match status" value="1"/>
</dbReference>
<keyword evidence="1" id="KW-0813">Transport</keyword>
<dbReference type="CDD" id="cd03216">
    <property type="entry name" value="ABC_Carb_Monos_I"/>
    <property type="match status" value="1"/>
</dbReference>
<accession>A0A809S6K0</accession>
<protein>
    <submittedName>
        <fullName evidence="6">Heme ABC transporter ATP-binding protein</fullName>
    </submittedName>
</protein>
<keyword evidence="4 6" id="KW-0067">ATP-binding</keyword>
<dbReference type="Gene3D" id="3.40.50.300">
    <property type="entry name" value="P-loop containing nucleotide triphosphate hydrolases"/>
    <property type="match status" value="2"/>
</dbReference>
<reference evidence="6" key="1">
    <citation type="journal article" name="DNA Res.">
        <title>The physiological potential of anammox bacteria as revealed by their core genome structure.</title>
        <authorList>
            <person name="Okubo T."/>
            <person name="Toyoda A."/>
            <person name="Fukuhara K."/>
            <person name="Uchiyama I."/>
            <person name="Harigaya Y."/>
            <person name="Kuroiwa M."/>
            <person name="Suzuki T."/>
            <person name="Murakami Y."/>
            <person name="Suwa Y."/>
            <person name="Takami H."/>
        </authorList>
    </citation>
    <scope>NUCLEOTIDE SEQUENCE</scope>
    <source>
        <strain evidence="6">317325-2</strain>
    </source>
</reference>
<sequence length="498" mass="53472">MNVVSMKGVCKRFGAVEALSEVDLEVEEGTIHAVVGENGAGKTTLMRILYGALRADSGSIEVRGRPCSFRSASDGIAHGIGMVSQHYSIIGELSCLQNLMLGAEPGWVLDRGSARARADELAAKMGFRFDWDQPAWSLSPASAQKLEILKLLWRDSTVMILDEPTAMLSPADSDALFESLHQLTVAGATVVLVTHRLQEVIAHAQRVTVLRGGRRVSDQEVGSTDVSRLAEAIVGHALAPPAPRELTRTQQQTLEVRDLSVRGERGDVAVKSASFEVGRGEVVGIAGVDGSGQRELFWCLLGLLSAQSGQIFAEGAAWESLSTQGRLQWGLRVIPEDRLEEGVVESWPLEENAILGFQRLPPISRGPWLNRAAAAEMAERVAERFSTKHAGIQKRMSSLSGGNQQRFVAGRAFELDPKLILAFQPARGLDIDATSAVYSALHRACDEGSAALVVSFDLDELLAHCDRVLVMCGGKLTSPPPGSELDRAAIGRLMVGAG</sequence>
<dbReference type="CDD" id="cd03215">
    <property type="entry name" value="ABC_Carb_Monos_II"/>
    <property type="match status" value="1"/>
</dbReference>
<dbReference type="AlphaFoldDB" id="A0A809S6K0"/>
<dbReference type="Proteomes" id="UP000662873">
    <property type="component" value="Chromosome"/>
</dbReference>
<evidence type="ECO:0000256" key="1">
    <source>
        <dbReference type="ARBA" id="ARBA00022448"/>
    </source>
</evidence>
<proteinExistence type="predicted"/>
<gene>
    <name evidence="6" type="ORF">NPRO_25220</name>
</gene>
<dbReference type="InterPro" id="IPR050107">
    <property type="entry name" value="ABC_carbohydrate_import_ATPase"/>
</dbReference>
<dbReference type="InterPro" id="IPR003593">
    <property type="entry name" value="AAA+_ATPase"/>
</dbReference>
<feature type="domain" description="ABC transporter" evidence="5">
    <location>
        <begin position="254"/>
        <end position="498"/>
    </location>
</feature>
<dbReference type="EMBL" id="AP021858">
    <property type="protein sequence ID" value="BBO24927.1"/>
    <property type="molecule type" value="Genomic_DNA"/>
</dbReference>
<evidence type="ECO:0000259" key="5">
    <source>
        <dbReference type="PROSITE" id="PS50893"/>
    </source>
</evidence>
<name>A0A809S6K0_9BACT</name>
<evidence type="ECO:0000256" key="3">
    <source>
        <dbReference type="ARBA" id="ARBA00022741"/>
    </source>
</evidence>
<keyword evidence="3" id="KW-0547">Nucleotide-binding</keyword>
<evidence type="ECO:0000313" key="6">
    <source>
        <dbReference type="EMBL" id="BBO24927.1"/>
    </source>
</evidence>
<evidence type="ECO:0000256" key="4">
    <source>
        <dbReference type="ARBA" id="ARBA00022840"/>
    </source>
</evidence>
<organism evidence="6 7">
    <name type="scientific">Candidatus Nitrosymbiomonas proteolyticus</name>
    <dbReference type="NCBI Taxonomy" id="2608984"/>
    <lineage>
        <taxon>Bacteria</taxon>
        <taxon>Bacillati</taxon>
        <taxon>Armatimonadota</taxon>
        <taxon>Armatimonadota incertae sedis</taxon>
        <taxon>Candidatus Nitrosymbiomonas</taxon>
    </lineage>
</organism>
<dbReference type="KEGG" id="npy:NPRO_25220"/>
<evidence type="ECO:0000256" key="2">
    <source>
        <dbReference type="ARBA" id="ARBA00022737"/>
    </source>
</evidence>